<comment type="caution">
    <text evidence="1">The sequence shown here is derived from an EMBL/GenBank/DDBJ whole genome shotgun (WGS) entry which is preliminary data.</text>
</comment>
<name>A0A2S7KX76_9FLAO</name>
<proteinExistence type="predicted"/>
<keyword evidence="2" id="KW-1185">Reference proteome</keyword>
<evidence type="ECO:0000313" key="1">
    <source>
        <dbReference type="EMBL" id="PQB07262.1"/>
    </source>
</evidence>
<accession>A0A2S7KX76</accession>
<protein>
    <submittedName>
        <fullName evidence="1">Uncharacterized protein</fullName>
    </submittedName>
</protein>
<dbReference type="RefSeq" id="WP_104809494.1">
    <property type="nucleotide sequence ID" value="NZ_MQUA01000013.1"/>
</dbReference>
<dbReference type="AlphaFoldDB" id="A0A2S7KX76"/>
<dbReference type="OrthoDB" id="799987at2"/>
<dbReference type="Proteomes" id="UP000239522">
    <property type="component" value="Unassembled WGS sequence"/>
</dbReference>
<dbReference type="EMBL" id="MQUA01000013">
    <property type="protein sequence ID" value="PQB07262.1"/>
    <property type="molecule type" value="Genomic_DNA"/>
</dbReference>
<sequence length="158" mass="18527">MKYWKILLKEQRDKGKSGLSIPFIIGSQAYLPFKNHSKQSISELLIDISQNNSFETSLRYCMNTQTLILEVRKTKNAVYFPKYKGNEQKNLSVAISFDNLGESIEEIIKELEDRFKEPIDKQLFSAEPNSDKRTAVWRKYTDYEDIPFITNSFKKLKN</sequence>
<evidence type="ECO:0000313" key="2">
    <source>
        <dbReference type="Proteomes" id="UP000239522"/>
    </source>
</evidence>
<organism evidence="1 2">
    <name type="scientific">Polaribacter filamentus</name>
    <dbReference type="NCBI Taxonomy" id="53483"/>
    <lineage>
        <taxon>Bacteria</taxon>
        <taxon>Pseudomonadati</taxon>
        <taxon>Bacteroidota</taxon>
        <taxon>Flavobacteriia</taxon>
        <taxon>Flavobacteriales</taxon>
        <taxon>Flavobacteriaceae</taxon>
    </lineage>
</organism>
<reference evidence="1 2" key="1">
    <citation type="submission" date="2016-11" db="EMBL/GenBank/DDBJ databases">
        <title>Trade-off between light-utilization and light-protection in marine flavobacteria.</title>
        <authorList>
            <person name="Kumagai Y."/>
        </authorList>
    </citation>
    <scope>NUCLEOTIDE SEQUENCE [LARGE SCALE GENOMIC DNA]</scope>
    <source>
        <strain evidence="1 2">ATCC 700397</strain>
    </source>
</reference>
<gene>
    <name evidence="1" type="ORF">BST83_08915</name>
</gene>